<dbReference type="Proteomes" id="UP000326759">
    <property type="component" value="Unassembled WGS sequence"/>
</dbReference>
<dbReference type="InterPro" id="IPR001810">
    <property type="entry name" value="F-box_dom"/>
</dbReference>
<dbReference type="AlphaFoldDB" id="A0A5N5T532"/>
<keyword evidence="6" id="KW-1185">Reference proteome</keyword>
<sequence>ANRCLIVREMWPMNNISTLQAGAPNFIVLRGGRGGRSRRGRNYQKRKDGNYAGRKPYHNWKKKERVFTPELIDAKKIFVHSLPVHVKALRNFMSKYGNVVEIKIIKKVGGKSKPYAFVTLESEEATQKILSLTEEECKIDGYSFYCKPGRLHFKVPGMPGFQRTQLSEREFDLEPDDPTKVSIHLLIDDVLLRIMDFLPLRDLLRIDAVCRRWQSLVHTSFRSKIPAIMEENLNTWLGKNIINPTLPVISKVLTLSGESLLSLTLTDRESYKGKLLKVVSQLCPALENLTVEMLYIKSIPFLKEFVACYPHLKSFKCRDSEHFTEEDLMFILINLQNLETLGIEGSFACGKFLTKLPDTLQFLELPMCRNLLNEFLPEIYTRCPLLKVLQLGNTECQRRFVCELGSKCQYITELSVSCDSLPIFSNFKNLKNLSYKGASTYSIMSLLSSLPTELEVLKLYECIQETENDLVDFSVLKNLKVLYLPQQSWRSLSIQSIKTISLCSKLVSFRYKGTNNHKPAILDIIRRCQDLKELECMGVTLSDEDLNSFAEANKNRIGVLKFTVGMNRSGMNIIEKFNEAKYEVNMFDVDNIFGEGNLTFSDDDDDDDDYDFYDGFMSEEDYDSDNNPFGFDDFDDNDFLYYEDYGLVHPWSLSILERMRFTYNIDCPFKAVMARVAIK</sequence>
<protein>
    <recommendedName>
        <fullName evidence="7">RRM domain-containing protein</fullName>
    </recommendedName>
</protein>
<dbReference type="SUPFAM" id="SSF81383">
    <property type="entry name" value="F-box domain"/>
    <property type="match status" value="1"/>
</dbReference>
<dbReference type="OrthoDB" id="6370080at2759"/>
<dbReference type="PROSITE" id="PS50102">
    <property type="entry name" value="RRM"/>
    <property type="match status" value="1"/>
</dbReference>
<name>A0A5N5T532_9CRUS</name>
<organism evidence="5 6">
    <name type="scientific">Armadillidium nasatum</name>
    <dbReference type="NCBI Taxonomy" id="96803"/>
    <lineage>
        <taxon>Eukaryota</taxon>
        <taxon>Metazoa</taxon>
        <taxon>Ecdysozoa</taxon>
        <taxon>Arthropoda</taxon>
        <taxon>Crustacea</taxon>
        <taxon>Multicrustacea</taxon>
        <taxon>Malacostraca</taxon>
        <taxon>Eumalacostraca</taxon>
        <taxon>Peracarida</taxon>
        <taxon>Isopoda</taxon>
        <taxon>Oniscidea</taxon>
        <taxon>Crinocheta</taxon>
        <taxon>Armadillidiidae</taxon>
        <taxon>Armadillidium</taxon>
    </lineage>
</organism>
<proteinExistence type="predicted"/>
<dbReference type="Gene3D" id="1.20.1280.50">
    <property type="match status" value="1"/>
</dbReference>
<dbReference type="GO" id="GO:0003723">
    <property type="term" value="F:RNA binding"/>
    <property type="evidence" value="ECO:0007669"/>
    <property type="project" value="UniProtKB-UniRule"/>
</dbReference>
<feature type="domain" description="F-box" evidence="4">
    <location>
        <begin position="180"/>
        <end position="224"/>
    </location>
</feature>
<dbReference type="Pfam" id="PF00076">
    <property type="entry name" value="RRM_1"/>
    <property type="match status" value="1"/>
</dbReference>
<feature type="domain" description="RRM" evidence="3">
    <location>
        <begin position="75"/>
        <end position="150"/>
    </location>
</feature>
<dbReference type="SUPFAM" id="SSF52047">
    <property type="entry name" value="RNI-like"/>
    <property type="match status" value="1"/>
</dbReference>
<dbReference type="Pfam" id="PF12937">
    <property type="entry name" value="F-box-like"/>
    <property type="match status" value="1"/>
</dbReference>
<dbReference type="SUPFAM" id="SSF54928">
    <property type="entry name" value="RNA-binding domain, RBD"/>
    <property type="match status" value="1"/>
</dbReference>
<dbReference type="SMART" id="SM00360">
    <property type="entry name" value="RRM"/>
    <property type="match status" value="1"/>
</dbReference>
<evidence type="ECO:0000256" key="2">
    <source>
        <dbReference type="PROSITE-ProRule" id="PRU00176"/>
    </source>
</evidence>
<feature type="non-terminal residue" evidence="5">
    <location>
        <position position="1"/>
    </location>
</feature>
<dbReference type="Gene3D" id="3.80.10.10">
    <property type="entry name" value="Ribonuclease Inhibitor"/>
    <property type="match status" value="1"/>
</dbReference>
<dbReference type="InterPro" id="IPR036047">
    <property type="entry name" value="F-box-like_dom_sf"/>
</dbReference>
<gene>
    <name evidence="5" type="ORF">Anas_11367</name>
</gene>
<dbReference type="InterPro" id="IPR012677">
    <property type="entry name" value="Nucleotide-bd_a/b_plait_sf"/>
</dbReference>
<dbReference type="EMBL" id="SEYY01009838">
    <property type="protein sequence ID" value="KAB7501703.1"/>
    <property type="molecule type" value="Genomic_DNA"/>
</dbReference>
<evidence type="ECO:0000313" key="5">
    <source>
        <dbReference type="EMBL" id="KAB7501703.1"/>
    </source>
</evidence>
<dbReference type="SMART" id="SM00256">
    <property type="entry name" value="FBOX"/>
    <property type="match status" value="1"/>
</dbReference>
<keyword evidence="1 2" id="KW-0694">RNA-binding</keyword>
<evidence type="ECO:0000256" key="1">
    <source>
        <dbReference type="ARBA" id="ARBA00022884"/>
    </source>
</evidence>
<evidence type="ECO:0008006" key="7">
    <source>
        <dbReference type="Google" id="ProtNLM"/>
    </source>
</evidence>
<accession>A0A5N5T532</accession>
<evidence type="ECO:0000259" key="4">
    <source>
        <dbReference type="PROSITE" id="PS50181"/>
    </source>
</evidence>
<dbReference type="InterPro" id="IPR035979">
    <property type="entry name" value="RBD_domain_sf"/>
</dbReference>
<evidence type="ECO:0000313" key="6">
    <source>
        <dbReference type="Proteomes" id="UP000326759"/>
    </source>
</evidence>
<reference evidence="5 6" key="1">
    <citation type="journal article" date="2019" name="PLoS Biol.">
        <title>Sex chromosomes control vertical transmission of feminizing Wolbachia symbionts in an isopod.</title>
        <authorList>
            <person name="Becking T."/>
            <person name="Chebbi M.A."/>
            <person name="Giraud I."/>
            <person name="Moumen B."/>
            <person name="Laverre T."/>
            <person name="Caubet Y."/>
            <person name="Peccoud J."/>
            <person name="Gilbert C."/>
            <person name="Cordaux R."/>
        </authorList>
    </citation>
    <scope>NUCLEOTIDE SEQUENCE [LARGE SCALE GENOMIC DNA]</scope>
    <source>
        <strain evidence="5">ANa2</strain>
        <tissue evidence="5">Whole body excluding digestive tract and cuticle</tissue>
    </source>
</reference>
<dbReference type="PROSITE" id="PS50181">
    <property type="entry name" value="FBOX"/>
    <property type="match status" value="1"/>
</dbReference>
<dbReference type="InterPro" id="IPR032675">
    <property type="entry name" value="LRR_dom_sf"/>
</dbReference>
<comment type="caution">
    <text evidence="5">The sequence shown here is derived from an EMBL/GenBank/DDBJ whole genome shotgun (WGS) entry which is preliminary data.</text>
</comment>
<dbReference type="Gene3D" id="3.30.70.330">
    <property type="match status" value="1"/>
</dbReference>
<evidence type="ECO:0000259" key="3">
    <source>
        <dbReference type="PROSITE" id="PS50102"/>
    </source>
</evidence>
<dbReference type="InterPro" id="IPR000504">
    <property type="entry name" value="RRM_dom"/>
</dbReference>